<dbReference type="Proteomes" id="UP001271723">
    <property type="component" value="Unassembled WGS sequence"/>
</dbReference>
<gene>
    <name evidence="3" type="ORF">PV517_06355</name>
</gene>
<reference evidence="3 4" key="1">
    <citation type="journal article" date="2023" name="Microb. Genom.">
        <title>Mesoterricola silvestris gen. nov., sp. nov., Mesoterricola sediminis sp. nov., Geothrix oryzae sp. nov., Geothrix edaphica sp. nov., Geothrix rubra sp. nov., and Geothrix limicola sp. nov., six novel members of Acidobacteriota isolated from soils.</title>
        <authorList>
            <person name="Weisberg A.J."/>
            <person name="Pearce E."/>
            <person name="Kramer C.G."/>
            <person name="Chang J.H."/>
            <person name="Clarke C.R."/>
        </authorList>
    </citation>
    <scope>NUCLEOTIDE SEQUENCE [LARGE SCALE GENOMIC DNA]</scope>
    <source>
        <strain evidence="3 4">NRRL_B-2795</strain>
    </source>
</reference>
<keyword evidence="3" id="KW-0255">Endonuclease</keyword>
<dbReference type="RefSeq" id="WP_179203494.1">
    <property type="nucleotide sequence ID" value="NZ_JAGJBZ010000002.1"/>
</dbReference>
<feature type="compositionally biased region" description="Basic and acidic residues" evidence="1">
    <location>
        <begin position="139"/>
        <end position="151"/>
    </location>
</feature>
<evidence type="ECO:0000313" key="3">
    <source>
        <dbReference type="EMBL" id="MDX2908325.1"/>
    </source>
</evidence>
<dbReference type="EMBL" id="JARAVY010000002">
    <property type="protein sequence ID" value="MDX2908325.1"/>
    <property type="molecule type" value="Genomic_DNA"/>
</dbReference>
<comment type="caution">
    <text evidence="3">The sequence shown here is derived from an EMBL/GenBank/DDBJ whole genome shotgun (WGS) entry which is preliminary data.</text>
</comment>
<dbReference type="InterPro" id="IPR036691">
    <property type="entry name" value="Endo/exonu/phosph_ase_sf"/>
</dbReference>
<evidence type="ECO:0000313" key="4">
    <source>
        <dbReference type="Proteomes" id="UP001271723"/>
    </source>
</evidence>
<feature type="domain" description="Endonuclease/exonuclease/phosphatase" evidence="2">
    <location>
        <begin position="60"/>
        <end position="278"/>
    </location>
</feature>
<organism evidence="3 4">
    <name type="scientific">Streptomyces griseiscabiei</name>
    <dbReference type="NCBI Taxonomy" id="2993540"/>
    <lineage>
        <taxon>Bacteria</taxon>
        <taxon>Bacillati</taxon>
        <taxon>Actinomycetota</taxon>
        <taxon>Actinomycetes</taxon>
        <taxon>Kitasatosporales</taxon>
        <taxon>Streptomycetaceae</taxon>
        <taxon>Streptomyces</taxon>
    </lineage>
</organism>
<feature type="region of interest" description="Disordered" evidence="1">
    <location>
        <begin position="139"/>
        <end position="161"/>
    </location>
</feature>
<dbReference type="InterPro" id="IPR005135">
    <property type="entry name" value="Endo/exonuclease/phosphatase"/>
</dbReference>
<dbReference type="Gene3D" id="3.60.10.10">
    <property type="entry name" value="Endonuclease/exonuclease/phosphatase"/>
    <property type="match status" value="1"/>
</dbReference>
<dbReference type="Pfam" id="PF03372">
    <property type="entry name" value="Exo_endo_phos"/>
    <property type="match status" value="1"/>
</dbReference>
<name>A0ABU4KZ09_9ACTN</name>
<dbReference type="SUPFAM" id="SSF56219">
    <property type="entry name" value="DNase I-like"/>
    <property type="match status" value="1"/>
</dbReference>
<keyword evidence="4" id="KW-1185">Reference proteome</keyword>
<protein>
    <submittedName>
        <fullName evidence="3">Endonuclease/exonuclease/phosphatase family protein</fullName>
    </submittedName>
</protein>
<keyword evidence="3" id="KW-0378">Hydrolase</keyword>
<keyword evidence="3" id="KW-0540">Nuclease</keyword>
<evidence type="ECO:0000256" key="1">
    <source>
        <dbReference type="SAM" id="MobiDB-lite"/>
    </source>
</evidence>
<dbReference type="GO" id="GO:0004519">
    <property type="term" value="F:endonuclease activity"/>
    <property type="evidence" value="ECO:0007669"/>
    <property type="project" value="UniProtKB-KW"/>
</dbReference>
<evidence type="ECO:0000259" key="2">
    <source>
        <dbReference type="Pfam" id="PF03372"/>
    </source>
</evidence>
<accession>A0ABU4KZ09</accession>
<sequence>MTGRRGVRVLLGAVAAGLTVLLGVLVVPRDDDGGGTAPPRPRQLRVVHHNLCGAAAVCPWNSGGTGPGTSIPRLVERAARLRADIVTVNEICLTQYAELKRQLIAVGWQMDGTYASSQGNVPACGGTGAFGSAVLSREDVPDDRQDHHRFTDTGGETYTGGGRTVEVRRGLLCAHTSFAGRSLVACTAHTNAKAPGQLREIRDRLARLPQEMPVILAGDLNLPPDAPALAHLTGRFAEADEADDEPTADGRKIDYVFADRRHFTVVDGDAEKYAESDHALLTGRFTLTSAST</sequence>
<proteinExistence type="predicted"/>